<gene>
    <name evidence="1" type="ORF">C1SCF055_LOCUS26255</name>
</gene>
<dbReference type="EMBL" id="CAMXCT010002735">
    <property type="protein sequence ID" value="CAI4000109.1"/>
    <property type="molecule type" value="Genomic_DNA"/>
</dbReference>
<name>A0A9P1CXM1_9DINO</name>
<evidence type="ECO:0000313" key="2">
    <source>
        <dbReference type="EMBL" id="CAL1153484.1"/>
    </source>
</evidence>
<evidence type="ECO:0000313" key="1">
    <source>
        <dbReference type="EMBL" id="CAI4000109.1"/>
    </source>
</evidence>
<dbReference type="EMBL" id="CAMXCT030002735">
    <property type="protein sequence ID" value="CAL4787421.1"/>
    <property type="molecule type" value="Genomic_DNA"/>
</dbReference>
<accession>A0A9P1CXM1</accession>
<reference evidence="1" key="1">
    <citation type="submission" date="2022-10" db="EMBL/GenBank/DDBJ databases">
        <authorList>
            <person name="Chen Y."/>
            <person name="Dougan E. K."/>
            <person name="Chan C."/>
            <person name="Rhodes N."/>
            <person name="Thang M."/>
        </authorList>
    </citation>
    <scope>NUCLEOTIDE SEQUENCE</scope>
</reference>
<dbReference type="OrthoDB" id="7459479at2759"/>
<keyword evidence="3" id="KW-1185">Reference proteome</keyword>
<protein>
    <submittedName>
        <fullName evidence="1">Uncharacterized protein</fullName>
    </submittedName>
</protein>
<reference evidence="2" key="2">
    <citation type="submission" date="2024-04" db="EMBL/GenBank/DDBJ databases">
        <authorList>
            <person name="Chen Y."/>
            <person name="Shah S."/>
            <person name="Dougan E. K."/>
            <person name="Thang M."/>
            <person name="Chan C."/>
        </authorList>
    </citation>
    <scope>NUCLEOTIDE SEQUENCE [LARGE SCALE GENOMIC DNA]</scope>
</reference>
<dbReference type="Proteomes" id="UP001152797">
    <property type="component" value="Unassembled WGS sequence"/>
</dbReference>
<feature type="non-terminal residue" evidence="1">
    <location>
        <position position="1"/>
    </location>
</feature>
<comment type="caution">
    <text evidence="1">The sequence shown here is derived from an EMBL/GenBank/DDBJ whole genome shotgun (WGS) entry which is preliminary data.</text>
</comment>
<evidence type="ECO:0000313" key="3">
    <source>
        <dbReference type="Proteomes" id="UP001152797"/>
    </source>
</evidence>
<organism evidence="1">
    <name type="scientific">Cladocopium goreaui</name>
    <dbReference type="NCBI Taxonomy" id="2562237"/>
    <lineage>
        <taxon>Eukaryota</taxon>
        <taxon>Sar</taxon>
        <taxon>Alveolata</taxon>
        <taxon>Dinophyceae</taxon>
        <taxon>Suessiales</taxon>
        <taxon>Symbiodiniaceae</taxon>
        <taxon>Cladocopium</taxon>
    </lineage>
</organism>
<dbReference type="AlphaFoldDB" id="A0A9P1CXM1"/>
<dbReference type="EMBL" id="CAMXCT020002735">
    <property type="protein sequence ID" value="CAL1153484.1"/>
    <property type="molecule type" value="Genomic_DNA"/>
</dbReference>
<sequence length="652" mass="74527">MSFPSGPVGSCYPLNLRNFDLGADCLPVWGQVTGLPVQEWEPRISALHRFAVLVRNCSTVQQCSLGMLFLHTSSIVMPGFDATAKFDYWRVLYWTQLQKRLRRIQRRHLLRRKLPLSKVSVAEHGRKVSPPSPEEVTIGRVVAVVRVEQAAVYLVPDRELRQAYRFGIRRVHRFGLRLMHRPWRGQLNAWEAFAETQRHRFLLECPAVGQGPEATLHRESLCSKLESQHEGYLGLYWASSSKHDNGFWSAYSWLRPHRVSLLVPGGSFLEAKLDTQLLEKLRIFNQPPAYWDSLEALAASVPLSPWTVWIDFDLTISPCCFDSFSFVHLIGRTRDGGLPHVVIRDSPHEDYHHHCANAGFLIVRNSSVGRFFVELAREKRSWPAIPYGYQSAFAESLLELLGLEAEIYGETSRSYRSQCLHHLTLGRAMGDQSYANYCLCWRAQLDRLVGLQRDQSRWVQFLRPREGPEMGFLLASTFLYRHTLEGRYRGAGFLPLGTWTLEEHLSFVDRWMPAAPGFGGACGLLPLVLHWASLPYRPALIHDFLAHRFPSLPQELLRNGSVAALKQGFLSAAAEGRRQWQQWRRQQGETLPVDWQMPNSSLEAAVQKKLEEAGCTIGSYRLWLLGGWINEHPYLLGQIDQNRLTASKDANR</sequence>
<proteinExistence type="predicted"/>